<organism evidence="3 4">
    <name type="scientific">Araneus ventricosus</name>
    <name type="common">Orbweaver spider</name>
    <name type="synonym">Epeira ventricosa</name>
    <dbReference type="NCBI Taxonomy" id="182803"/>
    <lineage>
        <taxon>Eukaryota</taxon>
        <taxon>Metazoa</taxon>
        <taxon>Ecdysozoa</taxon>
        <taxon>Arthropoda</taxon>
        <taxon>Chelicerata</taxon>
        <taxon>Arachnida</taxon>
        <taxon>Araneae</taxon>
        <taxon>Araneomorphae</taxon>
        <taxon>Entelegynae</taxon>
        <taxon>Araneoidea</taxon>
        <taxon>Araneidae</taxon>
        <taxon>Araneus</taxon>
    </lineage>
</organism>
<protein>
    <submittedName>
        <fullName evidence="3">Uncharacterized protein</fullName>
    </submittedName>
</protein>
<keyword evidence="2" id="KW-0812">Transmembrane</keyword>
<dbReference type="EMBL" id="BGPR01075940">
    <property type="protein sequence ID" value="GBL58215.1"/>
    <property type="molecule type" value="Genomic_DNA"/>
</dbReference>
<accession>A0A4Y1ZMR3</accession>
<gene>
    <name evidence="3" type="ORF">AVEN_97258_1</name>
</gene>
<dbReference type="Proteomes" id="UP000499080">
    <property type="component" value="Unassembled WGS sequence"/>
</dbReference>
<keyword evidence="4" id="KW-1185">Reference proteome</keyword>
<dbReference type="AlphaFoldDB" id="A0A4Y1ZMR3"/>
<evidence type="ECO:0000313" key="3">
    <source>
        <dbReference type="EMBL" id="GBL58215.1"/>
    </source>
</evidence>
<feature type="transmembrane region" description="Helical" evidence="2">
    <location>
        <begin position="205"/>
        <end position="223"/>
    </location>
</feature>
<evidence type="ECO:0000313" key="4">
    <source>
        <dbReference type="Proteomes" id="UP000499080"/>
    </source>
</evidence>
<evidence type="ECO:0000256" key="1">
    <source>
        <dbReference type="SAM" id="MobiDB-lite"/>
    </source>
</evidence>
<reference evidence="3 4" key="1">
    <citation type="journal article" date="2019" name="Sci. Rep.">
        <title>Orb-weaving spider Araneus ventricosus genome elucidates the spidroin gene catalogue.</title>
        <authorList>
            <person name="Kono N."/>
            <person name="Nakamura H."/>
            <person name="Ohtoshi R."/>
            <person name="Moran D.A.P."/>
            <person name="Shinohara A."/>
            <person name="Yoshida Y."/>
            <person name="Fujiwara M."/>
            <person name="Mori M."/>
            <person name="Tomita M."/>
            <person name="Arakawa K."/>
        </authorList>
    </citation>
    <scope>NUCLEOTIDE SEQUENCE [LARGE SCALE GENOMIC DNA]</scope>
</reference>
<proteinExistence type="predicted"/>
<keyword evidence="2" id="KW-1133">Transmembrane helix</keyword>
<name>A0A4Y1ZMR3_ARAVE</name>
<evidence type="ECO:0000256" key="2">
    <source>
        <dbReference type="SAM" id="Phobius"/>
    </source>
</evidence>
<sequence>MEQTAARDYATQEDECPLHAEGSDGLSAENVLEDEESSSDDSGFQFVFSTQPAIVRIELDKFQEELEPYRLPLEKLTLSEQQMQAPDWINEILTSPHLNIRKKFFTNLKKLLKELRVDWDSEIHIFSLIHMIVPRTSESISYLKESYALLLFMLLLRIQYQEEPSLRYKIKRSACLGTRAYLKLLDEKKRAEKIFNWFSRKNVKFFGTILLMMFANALMTETVKKCFR</sequence>
<comment type="caution">
    <text evidence="3">The sequence shown here is derived from an EMBL/GenBank/DDBJ whole genome shotgun (WGS) entry which is preliminary data.</text>
</comment>
<feature type="region of interest" description="Disordered" evidence="1">
    <location>
        <begin position="1"/>
        <end position="43"/>
    </location>
</feature>
<keyword evidence="2" id="KW-0472">Membrane</keyword>